<dbReference type="Proteomes" id="UP000246569">
    <property type="component" value="Unassembled WGS sequence"/>
</dbReference>
<dbReference type="EMBL" id="QGTJ01000004">
    <property type="protein sequence ID" value="PWV62371.1"/>
    <property type="molecule type" value="Genomic_DNA"/>
</dbReference>
<evidence type="ECO:0000256" key="4">
    <source>
        <dbReference type="ARBA" id="ARBA00023065"/>
    </source>
</evidence>
<dbReference type="RefSeq" id="WP_110018199.1">
    <property type="nucleotide sequence ID" value="NZ_QGTJ01000004.1"/>
</dbReference>
<keyword evidence="3 8" id="KW-0375">Hydrogen ion transport</keyword>
<dbReference type="HAMAP" id="MF_01416">
    <property type="entry name" value="ATP_synth_delta_bact"/>
    <property type="match status" value="1"/>
</dbReference>
<dbReference type="SUPFAM" id="SSF47928">
    <property type="entry name" value="N-terminal domain of the delta subunit of the F1F0-ATP synthase"/>
    <property type="match status" value="1"/>
</dbReference>
<keyword evidence="2 8" id="KW-0813">Transport</keyword>
<comment type="function">
    <text evidence="8">F(1)F(0) ATP synthase produces ATP from ADP in the presence of a proton or sodium gradient. F-type ATPases consist of two structural domains, F(1) containing the extramembraneous catalytic core and F(0) containing the membrane proton channel, linked together by a central stalk and a peripheral stalk. During catalysis, ATP synthesis in the catalytic domain of F(1) is coupled via a rotary mechanism of the central stalk subunits to proton translocation.</text>
</comment>
<keyword evidence="10" id="KW-1185">Reference proteome</keyword>
<dbReference type="PRINTS" id="PR00125">
    <property type="entry name" value="ATPASEDELTA"/>
</dbReference>
<dbReference type="GO" id="GO:0045259">
    <property type="term" value="C:proton-transporting ATP synthase complex"/>
    <property type="evidence" value="ECO:0007669"/>
    <property type="project" value="UniProtKB-KW"/>
</dbReference>
<dbReference type="OrthoDB" id="9816221at2"/>
<keyword evidence="6 8" id="KW-0139">CF(1)</keyword>
<evidence type="ECO:0000256" key="3">
    <source>
        <dbReference type="ARBA" id="ARBA00022781"/>
    </source>
</evidence>
<dbReference type="InterPro" id="IPR020781">
    <property type="entry name" value="ATPase_OSCP/d_CS"/>
</dbReference>
<comment type="caution">
    <text evidence="9">The sequence shown here is derived from an EMBL/GenBank/DDBJ whole genome shotgun (WGS) entry which is preliminary data.</text>
</comment>
<dbReference type="InterPro" id="IPR026015">
    <property type="entry name" value="ATP_synth_OSCP/delta_N_sf"/>
</dbReference>
<evidence type="ECO:0000313" key="10">
    <source>
        <dbReference type="Proteomes" id="UP000246569"/>
    </source>
</evidence>
<dbReference type="Gene3D" id="1.10.520.20">
    <property type="entry name" value="N-terminal domain of the delta subunit of the F1F0-ATP synthase"/>
    <property type="match status" value="1"/>
</dbReference>
<evidence type="ECO:0000256" key="1">
    <source>
        <dbReference type="ARBA" id="ARBA00004370"/>
    </source>
</evidence>
<dbReference type="AlphaFoldDB" id="A0A317MVP2"/>
<sequence>MAETTTVARPYARAAFEHAKGKKSGLKKWSELLTVLATVVHDTAMQAAISSPALSFEDKAGLVLDVCRATVGDKAVSEDFVNFVRLLAENRRLETVTEIAALYEMLKAEAEKSIKAEVRSAFELDDAQKAKIAEALKQRLQRDVDVDVVVDESLLGGAIIRAGDVVIDGSARGQLAKFATALRQ</sequence>
<evidence type="ECO:0000256" key="6">
    <source>
        <dbReference type="ARBA" id="ARBA00023196"/>
    </source>
</evidence>
<accession>A0A317MVP2</accession>
<dbReference type="NCBIfam" id="TIGR01145">
    <property type="entry name" value="ATP_synt_delta"/>
    <property type="match status" value="1"/>
</dbReference>
<dbReference type="InterPro" id="IPR000711">
    <property type="entry name" value="ATPase_OSCP/dsu"/>
</dbReference>
<evidence type="ECO:0000256" key="5">
    <source>
        <dbReference type="ARBA" id="ARBA00023136"/>
    </source>
</evidence>
<keyword evidence="4 8" id="KW-0406">Ion transport</keyword>
<comment type="subcellular location">
    <subcellularLocation>
        <location evidence="8">Cell membrane</location>
        <topology evidence="8">Peripheral membrane protein</topology>
    </subcellularLocation>
    <subcellularLocation>
        <location evidence="1">Membrane</location>
    </subcellularLocation>
</comment>
<name>A0A317MVP2_9GAMM</name>
<dbReference type="PROSITE" id="PS00389">
    <property type="entry name" value="ATPASE_DELTA"/>
    <property type="match status" value="1"/>
</dbReference>
<dbReference type="NCBIfam" id="NF004402">
    <property type="entry name" value="PRK05758.2-2"/>
    <property type="match status" value="1"/>
</dbReference>
<keyword evidence="8" id="KW-1003">Cell membrane</keyword>
<dbReference type="PANTHER" id="PTHR11910">
    <property type="entry name" value="ATP SYNTHASE DELTA CHAIN"/>
    <property type="match status" value="1"/>
</dbReference>
<keyword evidence="5 8" id="KW-0472">Membrane</keyword>
<reference evidence="9 10" key="1">
    <citation type="submission" date="2018-05" db="EMBL/GenBank/DDBJ databases">
        <title>Genomic Encyclopedia of Type Strains, Phase IV (KMG-IV): sequencing the most valuable type-strain genomes for metagenomic binning, comparative biology and taxonomic classification.</title>
        <authorList>
            <person name="Goeker M."/>
        </authorList>
    </citation>
    <scope>NUCLEOTIDE SEQUENCE [LARGE SCALE GENOMIC DNA]</scope>
    <source>
        <strain evidence="9 10">DSM 23606</strain>
    </source>
</reference>
<gene>
    <name evidence="8" type="primary">atpH</name>
    <name evidence="9" type="ORF">C7443_104166</name>
</gene>
<dbReference type="Pfam" id="PF00213">
    <property type="entry name" value="OSCP"/>
    <property type="match status" value="1"/>
</dbReference>
<dbReference type="GO" id="GO:0005886">
    <property type="term" value="C:plasma membrane"/>
    <property type="evidence" value="ECO:0007669"/>
    <property type="project" value="UniProtKB-SubCell"/>
</dbReference>
<comment type="function">
    <text evidence="8">This protein is part of the stalk that links CF(0) to CF(1). It either transmits conformational changes from CF(0) to CF(1) or is implicated in proton conduction.</text>
</comment>
<evidence type="ECO:0000256" key="8">
    <source>
        <dbReference type="HAMAP-Rule" id="MF_01416"/>
    </source>
</evidence>
<dbReference type="GO" id="GO:0046933">
    <property type="term" value="F:proton-transporting ATP synthase activity, rotational mechanism"/>
    <property type="evidence" value="ECO:0007669"/>
    <property type="project" value="UniProtKB-UniRule"/>
</dbReference>
<evidence type="ECO:0000313" key="9">
    <source>
        <dbReference type="EMBL" id="PWV62371.1"/>
    </source>
</evidence>
<proteinExistence type="inferred from homology"/>
<evidence type="ECO:0000256" key="2">
    <source>
        <dbReference type="ARBA" id="ARBA00022448"/>
    </source>
</evidence>
<comment type="similarity">
    <text evidence="8">Belongs to the ATPase delta chain family.</text>
</comment>
<organism evidence="9 10">
    <name type="scientific">Plasticicumulans acidivorans</name>
    <dbReference type="NCBI Taxonomy" id="886464"/>
    <lineage>
        <taxon>Bacteria</taxon>
        <taxon>Pseudomonadati</taxon>
        <taxon>Pseudomonadota</taxon>
        <taxon>Gammaproteobacteria</taxon>
        <taxon>Candidatus Competibacteraceae</taxon>
        <taxon>Plasticicumulans</taxon>
    </lineage>
</organism>
<evidence type="ECO:0000256" key="7">
    <source>
        <dbReference type="ARBA" id="ARBA00023310"/>
    </source>
</evidence>
<keyword evidence="7 8" id="KW-0066">ATP synthesis</keyword>
<protein>
    <recommendedName>
        <fullName evidence="8">ATP synthase subunit delta</fullName>
    </recommendedName>
    <alternativeName>
        <fullName evidence="8">ATP synthase F(1) sector subunit delta</fullName>
    </alternativeName>
    <alternativeName>
        <fullName evidence="8">F-type ATPase subunit delta</fullName>
        <shortName evidence="8">F-ATPase subunit delta</shortName>
    </alternativeName>
</protein>